<dbReference type="PRINTS" id="PR01228">
    <property type="entry name" value="EGGSHELL"/>
</dbReference>
<reference evidence="3 4" key="1">
    <citation type="submission" date="2016-01" db="EMBL/GenBank/DDBJ databases">
        <title>The new phylogeny of the genus Mycobacterium.</title>
        <authorList>
            <person name="Tarcisio F."/>
            <person name="Conor M."/>
            <person name="Antonella G."/>
            <person name="Elisabetta G."/>
            <person name="Giulia F.S."/>
            <person name="Sara T."/>
            <person name="Anna F."/>
            <person name="Clotilde B."/>
            <person name="Roberto B."/>
            <person name="Veronica D.S."/>
            <person name="Fabio R."/>
            <person name="Monica P."/>
            <person name="Olivier J."/>
            <person name="Enrico T."/>
            <person name="Nicola S."/>
        </authorList>
    </citation>
    <scope>NUCLEOTIDE SEQUENCE [LARGE SCALE GENOMIC DNA]</scope>
    <source>
        <strain evidence="3 4">DSM 45176</strain>
    </source>
</reference>
<proteinExistence type="predicted"/>
<evidence type="ECO:0000313" key="3">
    <source>
        <dbReference type="EMBL" id="ORW58289.1"/>
    </source>
</evidence>
<dbReference type="SUPFAM" id="SSF140459">
    <property type="entry name" value="PE/PPE dimer-like"/>
    <property type="match status" value="1"/>
</dbReference>
<dbReference type="InterPro" id="IPR048996">
    <property type="entry name" value="PGRS_rpt"/>
</dbReference>
<evidence type="ECO:0000259" key="2">
    <source>
        <dbReference type="Pfam" id="PF00934"/>
    </source>
</evidence>
<dbReference type="EMBL" id="LQPQ01000246">
    <property type="protein sequence ID" value="ORW58289.1"/>
    <property type="molecule type" value="Genomic_DNA"/>
</dbReference>
<dbReference type="Pfam" id="PF00934">
    <property type="entry name" value="PE"/>
    <property type="match status" value="1"/>
</dbReference>
<feature type="domain" description="PE" evidence="2">
    <location>
        <begin position="4"/>
        <end position="93"/>
    </location>
</feature>
<dbReference type="STRING" id="486698.AWC22_06505"/>
<protein>
    <recommendedName>
        <fullName evidence="2">PE domain-containing protein</fullName>
    </recommendedName>
</protein>
<evidence type="ECO:0000256" key="1">
    <source>
        <dbReference type="SAM" id="MobiDB-lite"/>
    </source>
</evidence>
<accession>A0A1X2B4V4</accession>
<keyword evidence="4" id="KW-1185">Reference proteome</keyword>
<sequence length="604" mass="56644">MPFVNIVPEAMTSAAADLASVGTAIGEANAAATPITNVVAAGADEVSEAITALFNAHGLAYQQVSARTAAYHQQFVETLTGSGNAYASAEAANVNPLAEVQKGVLQVINAPTEALLGRPLIGSGADGTAANPDGRAGGLLIGNGGNGFNGMRGNGGSAGLLGNGANGGTGAPGWANGGNGGRGGNGGSGGLLFGNGGDGGTGGAGVSGATGADATGVWIPNPITGIPILGPIVGPILGPGGSLALNTNATGGGSGLSGGDGGTGGSAGLFFGHGGDGGAGGAGGNGGHGGSAATFSLAGGVGGTGGTGGSGGAGGAGGHGAGLYGDGGTGGDGGTAGTGGNGGAGAQIGLQGQGGGPGYNGSPGLGGPGGGHGAIGGYAGATGAIGHGGGVPHAGANGYFTPAGVNQNIRFFTDPITLPVSQGFGDALANVAGMQQSFDIFRNDLGANIYRSIFNPFGLFVDSTVDTAAYVVSDVPVDFVNSILHNSSITNIGYGNTGSFNVGVGNTGNYNIGLGNYGTANFGVGNSGNSTFGFGNTGENLVGWANKGSYLLGFGVEGNGGFGFGPIFYTSEGVVNPAAPIFDALMDAGQSMLAAVPVVEPLGS</sequence>
<dbReference type="GeneID" id="93497780"/>
<dbReference type="Gene3D" id="1.10.287.850">
    <property type="entry name" value="HP0062-like domain"/>
    <property type="match status" value="1"/>
</dbReference>
<dbReference type="Pfam" id="PF21526">
    <property type="entry name" value="PGRS"/>
    <property type="match status" value="1"/>
</dbReference>
<organism evidence="3 4">
    <name type="scientific">Mycobacterium riyadhense</name>
    <dbReference type="NCBI Taxonomy" id="486698"/>
    <lineage>
        <taxon>Bacteria</taxon>
        <taxon>Bacillati</taxon>
        <taxon>Actinomycetota</taxon>
        <taxon>Actinomycetes</taxon>
        <taxon>Mycobacteriales</taxon>
        <taxon>Mycobacteriaceae</taxon>
        <taxon>Mycobacterium</taxon>
    </lineage>
</organism>
<gene>
    <name evidence="3" type="ORF">AWC22_06505</name>
</gene>
<dbReference type="InterPro" id="IPR038332">
    <property type="entry name" value="PPE_sf"/>
</dbReference>
<feature type="region of interest" description="Disordered" evidence="1">
    <location>
        <begin position="335"/>
        <end position="367"/>
    </location>
</feature>
<dbReference type="AlphaFoldDB" id="A0A1X2B4V4"/>
<dbReference type="InterPro" id="IPR000084">
    <property type="entry name" value="PE-PGRS_N"/>
</dbReference>
<comment type="caution">
    <text evidence="3">The sequence shown here is derived from an EMBL/GenBank/DDBJ whole genome shotgun (WGS) entry which is preliminary data.</text>
</comment>
<dbReference type="RefSeq" id="WP_204805651.1">
    <property type="nucleotide sequence ID" value="NZ_CAJMWJ010000004.1"/>
</dbReference>
<name>A0A1X2B4V4_9MYCO</name>
<dbReference type="Proteomes" id="UP000193087">
    <property type="component" value="Unassembled WGS sequence"/>
</dbReference>
<evidence type="ECO:0000313" key="4">
    <source>
        <dbReference type="Proteomes" id="UP000193087"/>
    </source>
</evidence>